<accession>R7UYP4</accession>
<evidence type="ECO:0000313" key="5">
    <source>
        <dbReference type="EnsemblMetazoa" id="CapteP221600"/>
    </source>
</evidence>
<dbReference type="Proteomes" id="UP000014760">
    <property type="component" value="Unassembled WGS sequence"/>
</dbReference>
<feature type="domain" description="Isochorismatase-like" evidence="3">
    <location>
        <begin position="14"/>
        <end position="203"/>
    </location>
</feature>
<dbReference type="STRING" id="283909.R7UYP4"/>
<dbReference type="PANTHER" id="PTHR43540:SF1">
    <property type="entry name" value="ISOCHORISMATASE HYDROLASE"/>
    <property type="match status" value="1"/>
</dbReference>
<gene>
    <name evidence="4" type="ORF">CAPTEDRAFT_221600</name>
</gene>
<dbReference type="InterPro" id="IPR050272">
    <property type="entry name" value="Isochorismatase-like_hydrls"/>
</dbReference>
<dbReference type="HOGENOM" id="CLU_068979_8_1_1"/>
<reference evidence="6" key="1">
    <citation type="submission" date="2012-12" db="EMBL/GenBank/DDBJ databases">
        <authorList>
            <person name="Hellsten U."/>
            <person name="Grimwood J."/>
            <person name="Chapman J.A."/>
            <person name="Shapiro H."/>
            <person name="Aerts A."/>
            <person name="Otillar R.P."/>
            <person name="Terry A.Y."/>
            <person name="Boore J.L."/>
            <person name="Simakov O."/>
            <person name="Marletaz F."/>
            <person name="Cho S.-J."/>
            <person name="Edsinger-Gonzales E."/>
            <person name="Havlak P."/>
            <person name="Kuo D.-H."/>
            <person name="Larsson T."/>
            <person name="Lv J."/>
            <person name="Arendt D."/>
            <person name="Savage R."/>
            <person name="Osoegawa K."/>
            <person name="de Jong P."/>
            <person name="Lindberg D.R."/>
            <person name="Seaver E.C."/>
            <person name="Weisblat D.A."/>
            <person name="Putnam N.H."/>
            <person name="Grigoriev I.V."/>
            <person name="Rokhsar D.S."/>
        </authorList>
    </citation>
    <scope>NUCLEOTIDE SEQUENCE</scope>
    <source>
        <strain evidence="6">I ESC-2004</strain>
    </source>
</reference>
<reference evidence="4 6" key="2">
    <citation type="journal article" date="2013" name="Nature">
        <title>Insights into bilaterian evolution from three spiralian genomes.</title>
        <authorList>
            <person name="Simakov O."/>
            <person name="Marletaz F."/>
            <person name="Cho S.J."/>
            <person name="Edsinger-Gonzales E."/>
            <person name="Havlak P."/>
            <person name="Hellsten U."/>
            <person name="Kuo D.H."/>
            <person name="Larsson T."/>
            <person name="Lv J."/>
            <person name="Arendt D."/>
            <person name="Savage R."/>
            <person name="Osoegawa K."/>
            <person name="de Jong P."/>
            <person name="Grimwood J."/>
            <person name="Chapman J.A."/>
            <person name="Shapiro H."/>
            <person name="Aerts A."/>
            <person name="Otillar R.P."/>
            <person name="Terry A.Y."/>
            <person name="Boore J.L."/>
            <person name="Grigoriev I.V."/>
            <person name="Lindberg D.R."/>
            <person name="Seaver E.C."/>
            <person name="Weisblat D.A."/>
            <person name="Putnam N.H."/>
            <person name="Rokhsar D.S."/>
        </authorList>
    </citation>
    <scope>NUCLEOTIDE SEQUENCE</scope>
    <source>
        <strain evidence="4 6">I ESC-2004</strain>
    </source>
</reference>
<evidence type="ECO:0000313" key="4">
    <source>
        <dbReference type="EMBL" id="ELU11459.1"/>
    </source>
</evidence>
<dbReference type="InterPro" id="IPR000868">
    <property type="entry name" value="Isochorismatase-like_dom"/>
</dbReference>
<evidence type="ECO:0000259" key="3">
    <source>
        <dbReference type="Pfam" id="PF00857"/>
    </source>
</evidence>
<dbReference type="GO" id="GO:0016787">
    <property type="term" value="F:hydrolase activity"/>
    <property type="evidence" value="ECO:0007669"/>
    <property type="project" value="UniProtKB-KW"/>
</dbReference>
<dbReference type="CDD" id="cd00431">
    <property type="entry name" value="cysteine_hydrolases"/>
    <property type="match status" value="1"/>
</dbReference>
<dbReference type="EMBL" id="KB296703">
    <property type="protein sequence ID" value="ELU11459.1"/>
    <property type="molecule type" value="Genomic_DNA"/>
</dbReference>
<name>R7UYP4_CAPTE</name>
<evidence type="ECO:0000256" key="2">
    <source>
        <dbReference type="ARBA" id="ARBA00022801"/>
    </source>
</evidence>
<evidence type="ECO:0000313" key="6">
    <source>
        <dbReference type="Proteomes" id="UP000014760"/>
    </source>
</evidence>
<sequence length="212" mass="23289">MALSRNGPIPGGRTALIIIDMQHYCATPGRGLHANVSADHHDYEYFFSRLASTTIPGIQRLLAAFRSKKADVIFTYIESLTNDCRDQSLDYKLSGFGVPKGHPDAAVLDDLKPRDDEIQIPKTSCSVFISTNIAYVLRNLGVSNVVITGILTNQCVESAVRDAADTGFIVTVPEDACAAQRDSDHEQSLKNLRGFARVCTSEELVQETQTWQ</sequence>
<dbReference type="Pfam" id="PF00857">
    <property type="entry name" value="Isochorismatase"/>
    <property type="match status" value="1"/>
</dbReference>
<reference evidence="5" key="3">
    <citation type="submission" date="2015-06" db="UniProtKB">
        <authorList>
            <consortium name="EnsemblMetazoa"/>
        </authorList>
    </citation>
    <scope>IDENTIFICATION</scope>
</reference>
<evidence type="ECO:0000256" key="1">
    <source>
        <dbReference type="ARBA" id="ARBA00006336"/>
    </source>
</evidence>
<dbReference type="PANTHER" id="PTHR43540">
    <property type="entry name" value="PEROXYUREIDOACRYLATE/UREIDOACRYLATE AMIDOHYDROLASE-RELATED"/>
    <property type="match status" value="1"/>
</dbReference>
<proteinExistence type="inferred from homology"/>
<organism evidence="4">
    <name type="scientific">Capitella teleta</name>
    <name type="common">Polychaete worm</name>
    <dbReference type="NCBI Taxonomy" id="283909"/>
    <lineage>
        <taxon>Eukaryota</taxon>
        <taxon>Metazoa</taxon>
        <taxon>Spiralia</taxon>
        <taxon>Lophotrochozoa</taxon>
        <taxon>Annelida</taxon>
        <taxon>Polychaeta</taxon>
        <taxon>Sedentaria</taxon>
        <taxon>Scolecida</taxon>
        <taxon>Capitellidae</taxon>
        <taxon>Capitella</taxon>
    </lineage>
</organism>
<dbReference type="Gene3D" id="3.40.50.850">
    <property type="entry name" value="Isochorismatase-like"/>
    <property type="match status" value="1"/>
</dbReference>
<dbReference type="EMBL" id="AMQN01000860">
    <property type="status" value="NOT_ANNOTATED_CDS"/>
    <property type="molecule type" value="Genomic_DNA"/>
</dbReference>
<dbReference type="EnsemblMetazoa" id="CapteT221600">
    <property type="protein sequence ID" value="CapteP221600"/>
    <property type="gene ID" value="CapteG221600"/>
</dbReference>
<keyword evidence="2" id="KW-0378">Hydrolase</keyword>
<dbReference type="OMA" id="IHTMECH"/>
<dbReference type="SUPFAM" id="SSF52499">
    <property type="entry name" value="Isochorismatase-like hydrolases"/>
    <property type="match status" value="1"/>
</dbReference>
<dbReference type="InterPro" id="IPR036380">
    <property type="entry name" value="Isochorismatase-like_sf"/>
</dbReference>
<keyword evidence="6" id="KW-1185">Reference proteome</keyword>
<dbReference type="OrthoDB" id="77835at2759"/>
<comment type="similarity">
    <text evidence="1">Belongs to the isochorismatase family.</text>
</comment>
<protein>
    <recommendedName>
        <fullName evidence="3">Isochorismatase-like domain-containing protein</fullName>
    </recommendedName>
</protein>
<dbReference type="AlphaFoldDB" id="R7UYP4"/>